<keyword evidence="1" id="KW-0812">Transmembrane</keyword>
<gene>
    <name evidence="2" type="ORF">F8M41_007586</name>
</gene>
<evidence type="ECO:0000256" key="1">
    <source>
        <dbReference type="SAM" id="Phobius"/>
    </source>
</evidence>
<proteinExistence type="predicted"/>
<evidence type="ECO:0000313" key="3">
    <source>
        <dbReference type="Proteomes" id="UP000439903"/>
    </source>
</evidence>
<comment type="caution">
    <text evidence="2">The sequence shown here is derived from an EMBL/GenBank/DDBJ whole genome shotgun (WGS) entry which is preliminary data.</text>
</comment>
<keyword evidence="3" id="KW-1185">Reference proteome</keyword>
<keyword evidence="1" id="KW-1133">Transmembrane helix</keyword>
<feature type="transmembrane region" description="Helical" evidence="1">
    <location>
        <begin position="20"/>
        <end position="42"/>
    </location>
</feature>
<name>A0A8H4A496_GIGMA</name>
<dbReference type="AlphaFoldDB" id="A0A8H4A496"/>
<reference evidence="2 3" key="1">
    <citation type="journal article" date="2019" name="Environ. Microbiol.">
        <title>At the nexus of three kingdoms: the genome of the mycorrhizal fungus Gigaspora margarita provides insights into plant, endobacterial and fungal interactions.</title>
        <authorList>
            <person name="Venice F."/>
            <person name="Ghignone S."/>
            <person name="Salvioli di Fossalunga A."/>
            <person name="Amselem J."/>
            <person name="Novero M."/>
            <person name="Xianan X."/>
            <person name="Sedzielewska Toro K."/>
            <person name="Morin E."/>
            <person name="Lipzen A."/>
            <person name="Grigoriev I.V."/>
            <person name="Henrissat B."/>
            <person name="Martin F.M."/>
            <person name="Bonfante P."/>
        </authorList>
    </citation>
    <scope>NUCLEOTIDE SEQUENCE [LARGE SCALE GENOMIC DNA]</scope>
    <source>
        <strain evidence="2 3">BEG34</strain>
    </source>
</reference>
<dbReference type="Proteomes" id="UP000439903">
    <property type="component" value="Unassembled WGS sequence"/>
</dbReference>
<protein>
    <submittedName>
        <fullName evidence="2">Uncharacterized protein</fullName>
    </submittedName>
</protein>
<keyword evidence="1" id="KW-0472">Membrane</keyword>
<evidence type="ECO:0000313" key="2">
    <source>
        <dbReference type="EMBL" id="KAF0415736.1"/>
    </source>
</evidence>
<sequence length="116" mass="12559">MFSQIFFNLLKVVVGLDEVVLGIVVVVEVVVFDVSGSGRFFGHFGKLKSGLVGFGVEVVEVLVVDRIVVVLVGNVLVVVYEFVVVLVLSSFFGNGIGVGLFFIFENAFENINNKAE</sequence>
<accession>A0A8H4A496</accession>
<organism evidence="2 3">
    <name type="scientific">Gigaspora margarita</name>
    <dbReference type="NCBI Taxonomy" id="4874"/>
    <lineage>
        <taxon>Eukaryota</taxon>
        <taxon>Fungi</taxon>
        <taxon>Fungi incertae sedis</taxon>
        <taxon>Mucoromycota</taxon>
        <taxon>Glomeromycotina</taxon>
        <taxon>Glomeromycetes</taxon>
        <taxon>Diversisporales</taxon>
        <taxon>Gigasporaceae</taxon>
        <taxon>Gigaspora</taxon>
    </lineage>
</organism>
<feature type="transmembrane region" description="Helical" evidence="1">
    <location>
        <begin position="82"/>
        <end position="104"/>
    </location>
</feature>
<dbReference type="EMBL" id="WTPW01001769">
    <property type="protein sequence ID" value="KAF0415736.1"/>
    <property type="molecule type" value="Genomic_DNA"/>
</dbReference>